<dbReference type="PANTHER" id="PTHR31549">
    <property type="entry name" value="PROTEIN, PUTATIVE (DUF247)-RELATED-RELATED"/>
    <property type="match status" value="1"/>
</dbReference>
<evidence type="ECO:0000313" key="2">
    <source>
        <dbReference type="EnsemblPlants" id="QL07p007721:mrna:CDS:1"/>
    </source>
</evidence>
<keyword evidence="1" id="KW-1133">Transmembrane helix</keyword>
<keyword evidence="3" id="KW-1185">Reference proteome</keyword>
<dbReference type="InParanoid" id="A0A7N2R7F4"/>
<dbReference type="OrthoDB" id="1849062at2759"/>
<dbReference type="AlphaFoldDB" id="A0A7N2R7F4"/>
<dbReference type="GeneID" id="115953324"/>
<reference evidence="2" key="2">
    <citation type="submission" date="2021-01" db="UniProtKB">
        <authorList>
            <consortium name="EnsemblPlants"/>
        </authorList>
    </citation>
    <scope>IDENTIFICATION</scope>
</reference>
<dbReference type="Pfam" id="PF03140">
    <property type="entry name" value="DUF247"/>
    <property type="match status" value="1"/>
</dbReference>
<dbReference type="PANTHER" id="PTHR31549:SF149">
    <property type="entry name" value="ISOPRENOID SYNTHASE DOMAIN-CONTAINING PROTEIN"/>
    <property type="match status" value="1"/>
</dbReference>
<dbReference type="KEGG" id="qlo:115953324"/>
<sequence>MENESEMLNIVVQNPGDSSSGSTDEWLNSIMGDGCNSVINQRARPKIQKVPEMLREIKSNEKCYDPLVVSIGPYHHGSPGLQLVEKHKIPMTRQYVMESGKGIDVVYSKVVEVAGNARKCYAEESTQEFDDEAFARMMFLDGCFILQFMYCIAKNKRRDMGMKSHTIAFVHRDVFLLENQLPFLVLKALMSLRFKEDEEKDIINSFIEHGRAFPPLVTSWQKKLSGVIPINIWGRKAPQPEPPKDEDYPVHLLELVRTKLIEVPNTQESRPQLSSDWYSYRSAKELKAVGVHFKPGKIHLYTDVTFKPSFLSGKLTLPPITVDDFTKSMLLNLVAYETCPDAPDDFGVTSYICFMDSLIDHAEDVMVLRSKGILLNFLGSDQEVADLFNAIAKDLVPSPYAYAEVKGRIERHYRNKLKIWMAEWLHTHFSSPWTILAFVAASFAIFLSVMQTYYAANPPKS</sequence>
<dbReference type="OMA" id="HRTICIP"/>
<accession>A0A7N2R7F4</accession>
<proteinExistence type="predicted"/>
<reference evidence="2 3" key="1">
    <citation type="journal article" date="2016" name="G3 (Bethesda)">
        <title>First Draft Assembly and Annotation of the Genome of a California Endemic Oak Quercus lobata Nee (Fagaceae).</title>
        <authorList>
            <person name="Sork V.L."/>
            <person name="Fitz-Gibbon S.T."/>
            <person name="Puiu D."/>
            <person name="Crepeau M."/>
            <person name="Gugger P.F."/>
            <person name="Sherman R."/>
            <person name="Stevens K."/>
            <person name="Langley C.H."/>
            <person name="Pellegrini M."/>
            <person name="Salzberg S.L."/>
        </authorList>
    </citation>
    <scope>NUCLEOTIDE SEQUENCE [LARGE SCALE GENOMIC DNA]</scope>
    <source>
        <strain evidence="2 3">cv. SW786</strain>
    </source>
</reference>
<protein>
    <submittedName>
        <fullName evidence="2">Uncharacterized protein</fullName>
    </submittedName>
</protein>
<name>A0A7N2R7F4_QUELO</name>
<keyword evidence="1" id="KW-0472">Membrane</keyword>
<evidence type="ECO:0000313" key="3">
    <source>
        <dbReference type="Proteomes" id="UP000594261"/>
    </source>
</evidence>
<gene>
    <name evidence="2" type="primary">LOC115953324</name>
</gene>
<dbReference type="EMBL" id="LRBV02000007">
    <property type="status" value="NOT_ANNOTATED_CDS"/>
    <property type="molecule type" value="Genomic_DNA"/>
</dbReference>
<dbReference type="InterPro" id="IPR004158">
    <property type="entry name" value="DUF247_pln"/>
</dbReference>
<dbReference type="RefSeq" id="XP_030926791.1">
    <property type="nucleotide sequence ID" value="XM_031070931.1"/>
</dbReference>
<evidence type="ECO:0000256" key="1">
    <source>
        <dbReference type="SAM" id="Phobius"/>
    </source>
</evidence>
<dbReference type="Proteomes" id="UP000594261">
    <property type="component" value="Chromosome 7"/>
</dbReference>
<keyword evidence="1" id="KW-0812">Transmembrane</keyword>
<dbReference type="EnsemblPlants" id="QL07p007721:mrna">
    <property type="protein sequence ID" value="QL07p007721:mrna:CDS:1"/>
    <property type="gene ID" value="QL07p007721"/>
</dbReference>
<organism evidence="2 3">
    <name type="scientific">Quercus lobata</name>
    <name type="common">Valley oak</name>
    <dbReference type="NCBI Taxonomy" id="97700"/>
    <lineage>
        <taxon>Eukaryota</taxon>
        <taxon>Viridiplantae</taxon>
        <taxon>Streptophyta</taxon>
        <taxon>Embryophyta</taxon>
        <taxon>Tracheophyta</taxon>
        <taxon>Spermatophyta</taxon>
        <taxon>Magnoliopsida</taxon>
        <taxon>eudicotyledons</taxon>
        <taxon>Gunneridae</taxon>
        <taxon>Pentapetalae</taxon>
        <taxon>rosids</taxon>
        <taxon>fabids</taxon>
        <taxon>Fagales</taxon>
        <taxon>Fagaceae</taxon>
        <taxon>Quercus</taxon>
    </lineage>
</organism>
<feature type="transmembrane region" description="Helical" evidence="1">
    <location>
        <begin position="433"/>
        <end position="456"/>
    </location>
</feature>
<dbReference type="Gramene" id="QL07p007721:mrna">
    <property type="protein sequence ID" value="QL07p007721:mrna:CDS:1"/>
    <property type="gene ID" value="QL07p007721"/>
</dbReference>